<evidence type="ECO:0000313" key="7">
    <source>
        <dbReference type="EMBL" id="ETO72412.1"/>
    </source>
</evidence>
<dbReference type="AlphaFoldDB" id="A0A081A0K1"/>
<evidence type="ECO:0000256" key="6">
    <source>
        <dbReference type="SAM" id="Phobius"/>
    </source>
</evidence>
<dbReference type="PANTHER" id="PTHR12668">
    <property type="entry name" value="TRANSMEMBRANE PROTEIN 14, 15"/>
    <property type="match status" value="1"/>
</dbReference>
<dbReference type="PANTHER" id="PTHR12668:SF53">
    <property type="entry name" value="TMEM14 PROTEIN HOMOLOG YJR085C"/>
    <property type="match status" value="1"/>
</dbReference>
<comment type="caution">
    <text evidence="7">The sequence shown here is derived from an EMBL/GenBank/DDBJ whole genome shotgun (WGS) entry which is preliminary data.</text>
</comment>
<evidence type="ECO:0000256" key="4">
    <source>
        <dbReference type="ARBA" id="ARBA00022989"/>
    </source>
</evidence>
<evidence type="ECO:0000256" key="5">
    <source>
        <dbReference type="ARBA" id="ARBA00023136"/>
    </source>
</evidence>
<evidence type="ECO:0000256" key="2">
    <source>
        <dbReference type="ARBA" id="ARBA00007590"/>
    </source>
</evidence>
<comment type="similarity">
    <text evidence="2">Belongs to the TMEM14 family.</text>
</comment>
<evidence type="ECO:0008006" key="9">
    <source>
        <dbReference type="Google" id="ProtNLM"/>
    </source>
</evidence>
<reference evidence="7 8" key="1">
    <citation type="submission" date="2013-11" db="EMBL/GenBank/DDBJ databases">
        <title>The Genome Sequence of Phytophthora parasitica P1976.</title>
        <authorList>
            <consortium name="The Broad Institute Genomics Platform"/>
            <person name="Russ C."/>
            <person name="Tyler B."/>
            <person name="Panabieres F."/>
            <person name="Shan W."/>
            <person name="Tripathy S."/>
            <person name="Grunwald N."/>
            <person name="Machado M."/>
            <person name="Johnson C.S."/>
            <person name="Walker B."/>
            <person name="Young S."/>
            <person name="Zeng Q."/>
            <person name="Gargeya S."/>
            <person name="Fitzgerald M."/>
            <person name="Haas B."/>
            <person name="Abouelleil A."/>
            <person name="Allen A.W."/>
            <person name="Alvarado L."/>
            <person name="Arachchi H.M."/>
            <person name="Berlin A.M."/>
            <person name="Chapman S.B."/>
            <person name="Gainer-Dewar J."/>
            <person name="Goldberg J."/>
            <person name="Griggs A."/>
            <person name="Gujja S."/>
            <person name="Hansen M."/>
            <person name="Howarth C."/>
            <person name="Imamovic A."/>
            <person name="Ireland A."/>
            <person name="Larimer J."/>
            <person name="McCowan C."/>
            <person name="Murphy C."/>
            <person name="Pearson M."/>
            <person name="Poon T.W."/>
            <person name="Priest M."/>
            <person name="Roberts A."/>
            <person name="Saif S."/>
            <person name="Shea T."/>
            <person name="Sisk P."/>
            <person name="Sykes S."/>
            <person name="Wortman J."/>
            <person name="Nusbaum C."/>
            <person name="Birren B."/>
        </authorList>
    </citation>
    <scope>NUCLEOTIDE SEQUENCE [LARGE SCALE GENOMIC DNA]</scope>
    <source>
        <strain evidence="7 8">P1976</strain>
    </source>
</reference>
<dbReference type="Pfam" id="PF03647">
    <property type="entry name" value="Tmemb_14"/>
    <property type="match status" value="1"/>
</dbReference>
<dbReference type="OrthoDB" id="5620at2759"/>
<feature type="transmembrane region" description="Helical" evidence="6">
    <location>
        <begin position="6"/>
        <end position="22"/>
    </location>
</feature>
<keyword evidence="3 6" id="KW-0812">Transmembrane</keyword>
<organism evidence="7 8">
    <name type="scientific">Phytophthora nicotianae P1976</name>
    <dbReference type="NCBI Taxonomy" id="1317066"/>
    <lineage>
        <taxon>Eukaryota</taxon>
        <taxon>Sar</taxon>
        <taxon>Stramenopiles</taxon>
        <taxon>Oomycota</taxon>
        <taxon>Peronosporomycetes</taxon>
        <taxon>Peronosporales</taxon>
        <taxon>Peronosporaceae</taxon>
        <taxon>Phytophthora</taxon>
    </lineage>
</organism>
<evidence type="ECO:0000256" key="3">
    <source>
        <dbReference type="ARBA" id="ARBA00022692"/>
    </source>
</evidence>
<feature type="transmembrane region" description="Helical" evidence="6">
    <location>
        <begin position="53"/>
        <end position="72"/>
    </location>
</feature>
<keyword evidence="5 6" id="KW-0472">Membrane</keyword>
<feature type="transmembrane region" description="Helical" evidence="6">
    <location>
        <begin position="29"/>
        <end position="47"/>
    </location>
</feature>
<protein>
    <recommendedName>
        <fullName evidence="9">Transmembrane protein 14C</fullName>
    </recommendedName>
</protein>
<dbReference type="GO" id="GO:0016020">
    <property type="term" value="C:membrane"/>
    <property type="evidence" value="ECO:0007669"/>
    <property type="project" value="UniProtKB-SubCell"/>
</dbReference>
<dbReference type="InterPro" id="IPR044890">
    <property type="entry name" value="TMEM14_sf"/>
</dbReference>
<evidence type="ECO:0000256" key="1">
    <source>
        <dbReference type="ARBA" id="ARBA00004370"/>
    </source>
</evidence>
<keyword evidence="4 6" id="KW-1133">Transmembrane helix</keyword>
<dbReference type="Proteomes" id="UP000028582">
    <property type="component" value="Unassembled WGS sequence"/>
</dbReference>
<gene>
    <name evidence="7" type="ORF">F444_11422</name>
</gene>
<evidence type="ECO:0000313" key="8">
    <source>
        <dbReference type="Proteomes" id="UP000028582"/>
    </source>
</evidence>
<comment type="subcellular location">
    <subcellularLocation>
        <location evidence="1">Membrane</location>
    </subcellularLocation>
</comment>
<dbReference type="InterPro" id="IPR005349">
    <property type="entry name" value="TMEM14"/>
</dbReference>
<dbReference type="Gene3D" id="1.10.10.1740">
    <property type="entry name" value="Transmembrane protein 14-like"/>
    <property type="match status" value="1"/>
</dbReference>
<dbReference type="EMBL" id="ANJA01002064">
    <property type="protein sequence ID" value="ETO72412.1"/>
    <property type="molecule type" value="Genomic_DNA"/>
</dbReference>
<accession>A0A081A0K1</accession>
<sequence>MAHHPTYTMAGLLTAGGVFGYLKTKSVPSLVAGVTLGAGFGVAGYLLQKGEMTNGHGVGLLMSSITMGAMGMRAVRTKKPLPVSIASLGALSAAYHAHRFTEWLGQE</sequence>
<proteinExistence type="inferred from homology"/>
<name>A0A081A0K1_PHYNI</name>